<feature type="compositionally biased region" description="Pro residues" evidence="3">
    <location>
        <begin position="237"/>
        <end position="248"/>
    </location>
</feature>
<gene>
    <name evidence="4" type="ORF">FB192DRAFT_1362586</name>
</gene>
<dbReference type="GO" id="GO:0008270">
    <property type="term" value="F:zinc ion binding"/>
    <property type="evidence" value="ECO:0007669"/>
    <property type="project" value="InterPro"/>
</dbReference>
<organism evidence="4 5">
    <name type="scientific">Mucor circinelloides f. lusitanicus</name>
    <name type="common">Mucor racemosus var. lusitanicus</name>
    <dbReference type="NCBI Taxonomy" id="29924"/>
    <lineage>
        <taxon>Eukaryota</taxon>
        <taxon>Fungi</taxon>
        <taxon>Fungi incertae sedis</taxon>
        <taxon>Mucoromycota</taxon>
        <taxon>Mucoromycotina</taxon>
        <taxon>Mucoromycetes</taxon>
        <taxon>Mucorales</taxon>
        <taxon>Mucorineae</taxon>
        <taxon>Mucoraceae</taxon>
        <taxon>Mucor</taxon>
    </lineage>
</organism>
<dbReference type="EMBL" id="JAAECE010000002">
    <property type="protein sequence ID" value="KAF1805382.1"/>
    <property type="molecule type" value="Genomic_DNA"/>
</dbReference>
<feature type="compositionally biased region" description="Polar residues" evidence="3">
    <location>
        <begin position="693"/>
        <end position="707"/>
    </location>
</feature>
<accession>A0A8H4F3Y9</accession>
<dbReference type="AlphaFoldDB" id="A0A8H4F3Y9"/>
<dbReference type="InterPro" id="IPR001138">
    <property type="entry name" value="Zn2Cys6_DnaBD"/>
</dbReference>
<feature type="region of interest" description="Disordered" evidence="3">
    <location>
        <begin position="572"/>
        <end position="611"/>
    </location>
</feature>
<feature type="compositionally biased region" description="Low complexity" evidence="3">
    <location>
        <begin position="497"/>
        <end position="512"/>
    </location>
</feature>
<dbReference type="Proteomes" id="UP000469890">
    <property type="component" value="Unassembled WGS sequence"/>
</dbReference>
<reference evidence="4 5" key="1">
    <citation type="submission" date="2019-09" db="EMBL/GenBank/DDBJ databases">
        <authorList>
            <consortium name="DOE Joint Genome Institute"/>
            <person name="Mondo S.J."/>
            <person name="Navarro-Mendoza M.I."/>
            <person name="Perez-Arques C."/>
            <person name="Panchal S."/>
            <person name="Nicolas F.E."/>
            <person name="Ganguly P."/>
            <person name="Pangilinan J."/>
            <person name="Grigoriev I."/>
            <person name="Heitman J."/>
            <person name="Sanya K."/>
            <person name="Garre V."/>
        </authorList>
    </citation>
    <scope>NUCLEOTIDE SEQUENCE [LARGE SCALE GENOMIC DNA]</scope>
    <source>
        <strain evidence="4 5">MU402</strain>
    </source>
</reference>
<dbReference type="PANTHER" id="PTHR47659:SF4">
    <property type="entry name" value="ZN(II)2CYS6 TRANSCRIPTION FACTOR (EUROFUNG)"/>
    <property type="match status" value="1"/>
</dbReference>
<dbReference type="CDD" id="cd00067">
    <property type="entry name" value="GAL4"/>
    <property type="match status" value="1"/>
</dbReference>
<feature type="compositionally biased region" description="Polar residues" evidence="3">
    <location>
        <begin position="220"/>
        <end position="230"/>
    </location>
</feature>
<feature type="compositionally biased region" description="Polar residues" evidence="3">
    <location>
        <begin position="572"/>
        <end position="589"/>
    </location>
</feature>
<dbReference type="PANTHER" id="PTHR47659">
    <property type="entry name" value="ZN(II)2CYS6 TRANSCRIPTION FACTOR (EUROFUNG)-RELATED"/>
    <property type="match status" value="1"/>
</dbReference>
<name>A0A8H4F3Y9_MUCCL</name>
<evidence type="ECO:0000256" key="1">
    <source>
        <dbReference type="ARBA" id="ARBA00022723"/>
    </source>
</evidence>
<feature type="compositionally biased region" description="Low complexity" evidence="3">
    <location>
        <begin position="193"/>
        <end position="219"/>
    </location>
</feature>
<keyword evidence="2" id="KW-0539">Nucleus</keyword>
<feature type="region of interest" description="Disordered" evidence="3">
    <location>
        <begin position="489"/>
        <end position="518"/>
    </location>
</feature>
<keyword evidence="1" id="KW-0479">Metal-binding</keyword>
<feature type="region of interest" description="Disordered" evidence="3">
    <location>
        <begin position="645"/>
        <end position="666"/>
    </location>
</feature>
<dbReference type="GO" id="GO:0000981">
    <property type="term" value="F:DNA-binding transcription factor activity, RNA polymerase II-specific"/>
    <property type="evidence" value="ECO:0007669"/>
    <property type="project" value="InterPro"/>
</dbReference>
<feature type="region of interest" description="Disordered" evidence="3">
    <location>
        <begin position="397"/>
        <end position="416"/>
    </location>
</feature>
<evidence type="ECO:0008006" key="6">
    <source>
        <dbReference type="Google" id="ProtNLM"/>
    </source>
</evidence>
<feature type="compositionally biased region" description="Low complexity" evidence="3">
    <location>
        <begin position="645"/>
        <end position="658"/>
    </location>
</feature>
<feature type="region of interest" description="Disordered" evidence="3">
    <location>
        <begin position="689"/>
        <end position="709"/>
    </location>
</feature>
<evidence type="ECO:0000256" key="3">
    <source>
        <dbReference type="SAM" id="MobiDB-lite"/>
    </source>
</evidence>
<sequence>MDYNVIQQSHNSPSLLLSSNGNNMMEPKAILPSKCSSCRDSNANCNSGAPCSHCISAGNSDICSNNEATVLLKNDSRDKILEYKTDKQSSAIKAPKRGYKSHVPSACVNCKTAHLACDVSRPCKRCVSLKKEDTCQDMQHKKRGRPKLREKRVYSSNEHTYEILYGTIQEPAIMMKNTSRSIIPHQQAPPFKATAATTTTHSQQHHSIIPSSPSSSSSSNTTAKRSSTISFVHESFQPPPPCPSPPPKSIAAPSLSISETSPTDQSALTIDTVAAAIPTVQLSSNPLTSQPLFFDHHISSPATVYNPILTASPSPPTSTSTTTASEQQAPSSLTIILSMEVCCAKVSDDTIKCWGYYPQELAHRSLYDFISNKDSDRLARLHRLLIDNAMNVIKSNQTNDAAPLPPTERTTSSLFSNTDQQQLSVIANGSRSFSDTIHIKKRSGEYELYKVIVYIGGGLGADLYNASTLSKQYIVAQFHRHEYEVIVPPPPAPQPTPTTTAATSTAPHTGTTNSIPALNDDTLLSADDFAPYYSSTHNNTIQPIAVFSPMSPLTPTSPSNSSITNFGNSHTTPASAATTVHRPSTTSNLDLFRRDSSFSTGSPTTSNPKFSKISSALHPSLSPKFNIAPTTNTSNSLFHRFQSSSSVSQASPSTTTPVHMQSSSMTVTHPTQQYFLQTSSSTLNAAASAAQNKSRSNIPSQETTVVTSDRKMEMSIRSLLC</sequence>
<feature type="region of interest" description="Disordered" evidence="3">
    <location>
        <begin position="191"/>
        <end position="263"/>
    </location>
</feature>
<evidence type="ECO:0000256" key="2">
    <source>
        <dbReference type="ARBA" id="ARBA00023242"/>
    </source>
</evidence>
<protein>
    <recommendedName>
        <fullName evidence="6">Zn(2)-C6 fungal-type domain-containing protein</fullName>
    </recommendedName>
</protein>
<comment type="caution">
    <text evidence="4">The sequence shown here is derived from an EMBL/GenBank/DDBJ whole genome shotgun (WGS) entry which is preliminary data.</text>
</comment>
<evidence type="ECO:0000313" key="4">
    <source>
        <dbReference type="EMBL" id="KAF1805382.1"/>
    </source>
</evidence>
<feature type="compositionally biased region" description="Polar residues" evidence="3">
    <location>
        <begin position="597"/>
        <end position="611"/>
    </location>
</feature>
<feature type="compositionally biased region" description="Low complexity" evidence="3">
    <location>
        <begin position="249"/>
        <end position="258"/>
    </location>
</feature>
<evidence type="ECO:0000313" key="5">
    <source>
        <dbReference type="Proteomes" id="UP000469890"/>
    </source>
</evidence>
<dbReference type="InterPro" id="IPR050335">
    <property type="entry name" value="ERT1_acuK_gluconeogen_tf"/>
</dbReference>
<proteinExistence type="predicted"/>